<evidence type="ECO:0000313" key="2">
    <source>
        <dbReference type="EMBL" id="KAK6642677.1"/>
    </source>
</evidence>
<dbReference type="SMART" id="SM00696">
    <property type="entry name" value="DM9"/>
    <property type="match status" value="2"/>
</dbReference>
<dbReference type="Pfam" id="PF11901">
    <property type="entry name" value="DM9"/>
    <property type="match status" value="1"/>
</dbReference>
<sequence>MSRMVRMFEFSTPDELKYVFYPAVGTRCNFQVQAPNDAHIALTRGPVEEDPMYEVFIGGWRNSKSVIRKNRTKPDVAEVDSPNVLSEGELRGFWISWDGGRISVGRQGEDQPCLTHEDPEMFQVGFLGFCTGWGASGNWVVEEPPKREAYWEKASNGAVPANVVPGGTDAETGDVLLVARAEHEGAVIPGKFVPAHGVAYVCWGGAEHAKQEYEILCGVEPQWVSAQDGEVPPGALEAGKSEDGEVFYIGRVNDGEKLMIGKVQTSHKVCYVPYGGSELAYPNYEVLVV</sequence>
<dbReference type="InterPro" id="IPR006616">
    <property type="entry name" value="DM9_repeat"/>
</dbReference>
<protein>
    <recommendedName>
        <fullName evidence="1">Farnesoic acid O-methyl transferase domain-containing protein</fullName>
    </recommendedName>
</protein>
<dbReference type="AlphaFoldDB" id="A0AAN8SAN3"/>
<reference evidence="2 3" key="1">
    <citation type="submission" date="2023-10" db="EMBL/GenBank/DDBJ databases">
        <title>Genomes of two closely related lineages of the louse Polyplax serrata with different host specificities.</title>
        <authorList>
            <person name="Martinu J."/>
            <person name="Tarabai H."/>
            <person name="Stefka J."/>
            <person name="Hypsa V."/>
        </authorList>
    </citation>
    <scope>NUCLEOTIDE SEQUENCE [LARGE SCALE GENOMIC DNA]</scope>
    <source>
        <strain evidence="2">HR10_N</strain>
    </source>
</reference>
<dbReference type="PANTHER" id="PTHR31649">
    <property type="entry name" value="AGAP009604-PA"/>
    <property type="match status" value="1"/>
</dbReference>
<dbReference type="Pfam" id="PF12248">
    <property type="entry name" value="Methyltransf_FA"/>
    <property type="match status" value="1"/>
</dbReference>
<dbReference type="EMBL" id="JAWJWE010000002">
    <property type="protein sequence ID" value="KAK6642677.1"/>
    <property type="molecule type" value="Genomic_DNA"/>
</dbReference>
<dbReference type="InterPro" id="IPR022041">
    <property type="entry name" value="Methyltransf_FA"/>
</dbReference>
<name>A0AAN8SAN3_POLSC</name>
<dbReference type="Proteomes" id="UP001372834">
    <property type="component" value="Unassembled WGS sequence"/>
</dbReference>
<comment type="caution">
    <text evidence="2">The sequence shown here is derived from an EMBL/GenBank/DDBJ whole genome shotgun (WGS) entry which is preliminary data.</text>
</comment>
<dbReference type="PANTHER" id="PTHR31649:SF1">
    <property type="entry name" value="FARNESOIC ACID O-METHYL TRANSFERASE DOMAIN-CONTAINING PROTEIN"/>
    <property type="match status" value="1"/>
</dbReference>
<accession>A0AAN8SAN3</accession>
<organism evidence="2 3">
    <name type="scientific">Polyplax serrata</name>
    <name type="common">Common mouse louse</name>
    <dbReference type="NCBI Taxonomy" id="468196"/>
    <lineage>
        <taxon>Eukaryota</taxon>
        <taxon>Metazoa</taxon>
        <taxon>Ecdysozoa</taxon>
        <taxon>Arthropoda</taxon>
        <taxon>Hexapoda</taxon>
        <taxon>Insecta</taxon>
        <taxon>Pterygota</taxon>
        <taxon>Neoptera</taxon>
        <taxon>Paraneoptera</taxon>
        <taxon>Psocodea</taxon>
        <taxon>Troctomorpha</taxon>
        <taxon>Phthiraptera</taxon>
        <taxon>Anoplura</taxon>
        <taxon>Polyplacidae</taxon>
        <taxon>Polyplax</taxon>
    </lineage>
</organism>
<proteinExistence type="predicted"/>
<evidence type="ECO:0000259" key="1">
    <source>
        <dbReference type="Pfam" id="PF12248"/>
    </source>
</evidence>
<gene>
    <name evidence="2" type="ORF">RUM43_004179</name>
</gene>
<feature type="domain" description="Farnesoic acid O-methyl transferase" evidence="1">
    <location>
        <begin position="17"/>
        <end position="144"/>
    </location>
</feature>
<evidence type="ECO:0000313" key="3">
    <source>
        <dbReference type="Proteomes" id="UP001372834"/>
    </source>
</evidence>